<name>A0A9E6ZP02_9FLAO</name>
<accession>A0A9E6ZP02</accession>
<dbReference type="KEGG" id="fbm:MQE35_08880"/>
<sequence length="325" mass="37015">MKKIFILIALVSLITACKKGESKRYVPDSVGGINSLSVVMDDDLWKGEVGDAVRKHFAASIDAFPWWDEPIFKITQMQHSVFNGFARLSRNILIVQKDSVMGTSVKDSLYAQPQKTLLIQAPTEEELISLINKNADDFVETIRNHELKEQKRRIALSLNKDEKLEKILGIKLRMPSVYKVVKEEGKFLWLEKQIQKGTMNILAYEMPLNSIPNDSTKVEAIVKMRDSIGEKFIPGREEGMYMITEKAFAPLVFDAKIDGKPAIEAKGLWEVKNFMMAGPFINYIIEDKKNNRLVVVEGFTFAPSTNKRDFMFELEAILTSLKFLN</sequence>
<dbReference type="PROSITE" id="PS51257">
    <property type="entry name" value="PROKAR_LIPOPROTEIN"/>
    <property type="match status" value="1"/>
</dbReference>
<dbReference type="EMBL" id="CP094358">
    <property type="protein sequence ID" value="UOB19397.1"/>
    <property type="molecule type" value="Genomic_DNA"/>
</dbReference>
<evidence type="ECO:0000313" key="1">
    <source>
        <dbReference type="EMBL" id="UOB19397.1"/>
    </source>
</evidence>
<keyword evidence="2" id="KW-1185">Reference proteome</keyword>
<dbReference type="AlphaFoldDB" id="A0A9E6ZP02"/>
<dbReference type="Proteomes" id="UP000831290">
    <property type="component" value="Chromosome"/>
</dbReference>
<protein>
    <submittedName>
        <fullName evidence="1">DUF4837 family protein</fullName>
    </submittedName>
</protein>
<organism evidence="1 2">
    <name type="scientific">Abyssalbus ytuae</name>
    <dbReference type="NCBI Taxonomy" id="2926907"/>
    <lineage>
        <taxon>Bacteria</taxon>
        <taxon>Pseudomonadati</taxon>
        <taxon>Bacteroidota</taxon>
        <taxon>Flavobacteriia</taxon>
        <taxon>Flavobacteriales</taxon>
        <taxon>Flavobacteriaceae</taxon>
        <taxon>Abyssalbus</taxon>
    </lineage>
</organism>
<dbReference type="Pfam" id="PF16125">
    <property type="entry name" value="DUF4837"/>
    <property type="match status" value="1"/>
</dbReference>
<gene>
    <name evidence="1" type="ORF">MQE35_08880</name>
</gene>
<proteinExistence type="predicted"/>
<evidence type="ECO:0000313" key="2">
    <source>
        <dbReference type="Proteomes" id="UP000831290"/>
    </source>
</evidence>
<dbReference type="InterPro" id="IPR032286">
    <property type="entry name" value="DUF4837"/>
</dbReference>
<dbReference type="RefSeq" id="WP_255846013.1">
    <property type="nucleotide sequence ID" value="NZ_CP094358.1"/>
</dbReference>
<reference evidence="1" key="1">
    <citation type="submission" date="2022-03" db="EMBL/GenBank/DDBJ databases">
        <title>Description of Abyssus ytuae gen. nov., sp. nov., a novel member of the family Flavobacteriaceae isolated from the sediment of Mariana Trench.</title>
        <authorList>
            <person name="Zhang J."/>
            <person name="Xu X."/>
        </authorList>
    </citation>
    <scope>NUCLEOTIDE SEQUENCE</scope>
    <source>
        <strain evidence="1">MT3330</strain>
    </source>
</reference>